<name>A0ABU6VLX3_9FABA</name>
<dbReference type="EMBL" id="JASCZI010151714">
    <property type="protein sequence ID" value="MED6174174.1"/>
    <property type="molecule type" value="Genomic_DNA"/>
</dbReference>
<reference evidence="1 2" key="1">
    <citation type="journal article" date="2023" name="Plants (Basel)">
        <title>Bridging the Gap: Combining Genomics and Transcriptomics Approaches to Understand Stylosanthes scabra, an Orphan Legume from the Brazilian Caatinga.</title>
        <authorList>
            <person name="Ferreira-Neto J.R.C."/>
            <person name="da Silva M.D."/>
            <person name="Binneck E."/>
            <person name="de Melo N.F."/>
            <person name="da Silva R.H."/>
            <person name="de Melo A.L.T.M."/>
            <person name="Pandolfi V."/>
            <person name="Bustamante F.O."/>
            <person name="Brasileiro-Vidal A.C."/>
            <person name="Benko-Iseppon A.M."/>
        </authorList>
    </citation>
    <scope>NUCLEOTIDE SEQUENCE [LARGE SCALE GENOMIC DNA]</scope>
    <source>
        <tissue evidence="1">Leaves</tissue>
    </source>
</reference>
<protein>
    <submittedName>
        <fullName evidence="1">Uncharacterized protein</fullName>
    </submittedName>
</protein>
<comment type="caution">
    <text evidence="1">The sequence shown here is derived from an EMBL/GenBank/DDBJ whole genome shotgun (WGS) entry which is preliminary data.</text>
</comment>
<sequence>TTQTSLPQTTQRVILISRYSPLPPSRDAPPNLKAPSTIRNLEVIQAEQPASPAVPCPTTTPTPIPITGIEIVLPTKAATAPES</sequence>
<dbReference type="Proteomes" id="UP001341840">
    <property type="component" value="Unassembled WGS sequence"/>
</dbReference>
<accession>A0ABU6VLX3</accession>
<evidence type="ECO:0000313" key="2">
    <source>
        <dbReference type="Proteomes" id="UP001341840"/>
    </source>
</evidence>
<keyword evidence="2" id="KW-1185">Reference proteome</keyword>
<gene>
    <name evidence="1" type="ORF">PIB30_066502</name>
</gene>
<proteinExistence type="predicted"/>
<feature type="non-terminal residue" evidence="1">
    <location>
        <position position="1"/>
    </location>
</feature>
<evidence type="ECO:0000313" key="1">
    <source>
        <dbReference type="EMBL" id="MED6174174.1"/>
    </source>
</evidence>
<organism evidence="1 2">
    <name type="scientific">Stylosanthes scabra</name>
    <dbReference type="NCBI Taxonomy" id="79078"/>
    <lineage>
        <taxon>Eukaryota</taxon>
        <taxon>Viridiplantae</taxon>
        <taxon>Streptophyta</taxon>
        <taxon>Embryophyta</taxon>
        <taxon>Tracheophyta</taxon>
        <taxon>Spermatophyta</taxon>
        <taxon>Magnoliopsida</taxon>
        <taxon>eudicotyledons</taxon>
        <taxon>Gunneridae</taxon>
        <taxon>Pentapetalae</taxon>
        <taxon>rosids</taxon>
        <taxon>fabids</taxon>
        <taxon>Fabales</taxon>
        <taxon>Fabaceae</taxon>
        <taxon>Papilionoideae</taxon>
        <taxon>50 kb inversion clade</taxon>
        <taxon>dalbergioids sensu lato</taxon>
        <taxon>Dalbergieae</taxon>
        <taxon>Pterocarpus clade</taxon>
        <taxon>Stylosanthes</taxon>
    </lineage>
</organism>